<proteinExistence type="predicted"/>
<dbReference type="Proteomes" id="UP000095746">
    <property type="component" value="Unassembled WGS sequence"/>
</dbReference>
<evidence type="ECO:0000313" key="2">
    <source>
        <dbReference type="EMBL" id="CUP68537.1"/>
    </source>
</evidence>
<evidence type="ECO:0000256" key="1">
    <source>
        <dbReference type="SAM" id="MobiDB-lite"/>
    </source>
</evidence>
<reference evidence="2 3" key="1">
    <citation type="submission" date="2015-09" db="EMBL/GenBank/DDBJ databases">
        <authorList>
            <consortium name="Pathogen Informatics"/>
        </authorList>
    </citation>
    <scope>NUCLEOTIDE SEQUENCE [LARGE SCALE GENOMIC DNA]</scope>
    <source>
        <strain evidence="2 3">2789STDY5608854</strain>
    </source>
</reference>
<evidence type="ECO:0000313" key="3">
    <source>
        <dbReference type="Proteomes" id="UP000095746"/>
    </source>
</evidence>
<organism evidence="2 3">
    <name type="scientific">Flavonifractor plautii</name>
    <name type="common">Fusobacterium plautii</name>
    <dbReference type="NCBI Taxonomy" id="292800"/>
    <lineage>
        <taxon>Bacteria</taxon>
        <taxon>Bacillati</taxon>
        <taxon>Bacillota</taxon>
        <taxon>Clostridia</taxon>
        <taxon>Eubacteriales</taxon>
        <taxon>Oscillospiraceae</taxon>
        <taxon>Flavonifractor</taxon>
    </lineage>
</organism>
<dbReference type="AlphaFoldDB" id="A0A174QAM5"/>
<sequence length="104" mass="11285">MVSACFSPFPSTSTATVSSTVKEPDWMDSMVPDRVGGTMILWSTTLVSWTVPSTSPPVTLSPGLATAVKSHFFSRSRAGTSTPRGRLLFPAFRMMPSRGRWMPS</sequence>
<protein>
    <submittedName>
        <fullName evidence="2">Uncharacterized protein</fullName>
    </submittedName>
</protein>
<dbReference type="EMBL" id="CYZT01000452">
    <property type="protein sequence ID" value="CUP68537.1"/>
    <property type="molecule type" value="Genomic_DNA"/>
</dbReference>
<name>A0A174QAM5_FLAPL</name>
<gene>
    <name evidence="2" type="ORF">ERS852411_03467</name>
</gene>
<accession>A0A174QAM5</accession>
<feature type="region of interest" description="Disordered" evidence="1">
    <location>
        <begin position="1"/>
        <end position="20"/>
    </location>
</feature>